<feature type="region of interest" description="Disordered" evidence="1">
    <location>
        <begin position="138"/>
        <end position="158"/>
    </location>
</feature>
<dbReference type="EMBL" id="CP029343">
    <property type="protein sequence ID" value="AWL07698.1"/>
    <property type="molecule type" value="Genomic_DNA"/>
</dbReference>
<evidence type="ECO:0000256" key="1">
    <source>
        <dbReference type="SAM" id="MobiDB-lite"/>
    </source>
</evidence>
<evidence type="ECO:0000313" key="3">
    <source>
        <dbReference type="Proteomes" id="UP000245820"/>
    </source>
</evidence>
<dbReference type="RefSeq" id="WP_109347978.1">
    <property type="nucleotide sequence ID" value="NZ_CP029343.1"/>
</dbReference>
<dbReference type="OrthoDB" id="8702451at2"/>
<proteinExistence type="predicted"/>
<evidence type="ECO:0000313" key="2">
    <source>
        <dbReference type="EMBL" id="AWL07698.1"/>
    </source>
</evidence>
<dbReference type="AlphaFoldDB" id="A0A2S2DQX7"/>
<organism evidence="2 3">
    <name type="scientific">Massilia oculi</name>
    <dbReference type="NCBI Taxonomy" id="945844"/>
    <lineage>
        <taxon>Bacteria</taxon>
        <taxon>Pseudomonadati</taxon>
        <taxon>Pseudomonadota</taxon>
        <taxon>Betaproteobacteria</taxon>
        <taxon>Burkholderiales</taxon>
        <taxon>Oxalobacteraceae</taxon>
        <taxon>Telluria group</taxon>
        <taxon>Massilia</taxon>
    </lineage>
</organism>
<reference evidence="2 3" key="1">
    <citation type="submission" date="2018-05" db="EMBL/GenBank/DDBJ databases">
        <title>Complete genome sequence of Massilia oculi sp. nov. CCUG 43427T (=DSM 26321T), the type strain of M. oculi, and comparison with genome sequences of other Massilia strains.</title>
        <authorList>
            <person name="Zhu B."/>
        </authorList>
    </citation>
    <scope>NUCLEOTIDE SEQUENCE [LARGE SCALE GENOMIC DNA]</scope>
    <source>
        <strain evidence="2 3">CCUG 43427</strain>
    </source>
</reference>
<accession>A0A2S2DQX7</accession>
<keyword evidence="3" id="KW-1185">Reference proteome</keyword>
<dbReference type="Proteomes" id="UP000245820">
    <property type="component" value="Chromosome"/>
</dbReference>
<dbReference type="KEGG" id="mtim:DIR46_09855"/>
<gene>
    <name evidence="2" type="ORF">DIR46_09855</name>
</gene>
<sequence>MDSITQEKLLILMREARSRAESTDWFRVALGLVYLAGLMTKEAIDFKTVDREFNRFIYHTLGKGHTITSVLQFMSGAKVMPTVESARFLDAFKRHCPGVPLVSVPFLLELNLGVAKNISGLEPEGPLAAWIARKKHEQGEEQAAPKAEAGSGPHAEGI</sequence>
<name>A0A2S2DQX7_9BURK</name>
<protein>
    <submittedName>
        <fullName evidence="2">Uncharacterized protein</fullName>
    </submittedName>
</protein>